<keyword evidence="8" id="KW-1185">Reference proteome</keyword>
<dbReference type="InterPro" id="IPR017871">
    <property type="entry name" value="ABC_transporter-like_CS"/>
</dbReference>
<name>A0A556AW71_9BURK</name>
<dbReference type="GO" id="GO:0015833">
    <property type="term" value="P:peptide transport"/>
    <property type="evidence" value="ECO:0007669"/>
    <property type="project" value="InterPro"/>
</dbReference>
<dbReference type="InterPro" id="IPR027417">
    <property type="entry name" value="P-loop_NTPase"/>
</dbReference>
<evidence type="ECO:0000256" key="5">
    <source>
        <dbReference type="ARBA" id="ARBA00022840"/>
    </source>
</evidence>
<organism evidence="7 8">
    <name type="scientific">Verticiella sediminum</name>
    <dbReference type="NCBI Taxonomy" id="1247510"/>
    <lineage>
        <taxon>Bacteria</taxon>
        <taxon>Pseudomonadati</taxon>
        <taxon>Pseudomonadota</taxon>
        <taxon>Betaproteobacteria</taxon>
        <taxon>Burkholderiales</taxon>
        <taxon>Alcaligenaceae</taxon>
        <taxon>Verticiella</taxon>
    </lineage>
</organism>
<keyword evidence="3" id="KW-0472">Membrane</keyword>
<proteinExistence type="inferred from homology"/>
<keyword evidence="4" id="KW-0547">Nucleotide-binding</keyword>
<evidence type="ECO:0000256" key="3">
    <source>
        <dbReference type="ARBA" id="ARBA00022475"/>
    </source>
</evidence>
<dbReference type="AlphaFoldDB" id="A0A556AW71"/>
<dbReference type="EMBL" id="VLTJ01000011">
    <property type="protein sequence ID" value="TSH97176.1"/>
    <property type="molecule type" value="Genomic_DNA"/>
</dbReference>
<dbReference type="NCBIfam" id="TIGR01727">
    <property type="entry name" value="oligo_HPY"/>
    <property type="match status" value="1"/>
</dbReference>
<keyword evidence="5 7" id="KW-0067">ATP-binding</keyword>
<dbReference type="SMART" id="SM00382">
    <property type="entry name" value="AAA"/>
    <property type="match status" value="2"/>
</dbReference>
<evidence type="ECO:0000313" key="7">
    <source>
        <dbReference type="EMBL" id="TSH97176.1"/>
    </source>
</evidence>
<dbReference type="PANTHER" id="PTHR43776">
    <property type="entry name" value="TRANSPORT ATP-BINDING PROTEIN"/>
    <property type="match status" value="1"/>
</dbReference>
<dbReference type="GO" id="GO:0055085">
    <property type="term" value="P:transmembrane transport"/>
    <property type="evidence" value="ECO:0007669"/>
    <property type="project" value="UniProtKB-ARBA"/>
</dbReference>
<accession>A0A556AW71</accession>
<dbReference type="Pfam" id="PF08352">
    <property type="entry name" value="oligo_HPY"/>
    <property type="match status" value="2"/>
</dbReference>
<feature type="domain" description="ABC transporter" evidence="6">
    <location>
        <begin position="359"/>
        <end position="596"/>
    </location>
</feature>
<evidence type="ECO:0000259" key="6">
    <source>
        <dbReference type="PROSITE" id="PS50893"/>
    </source>
</evidence>
<dbReference type="NCBIfam" id="NF008453">
    <property type="entry name" value="PRK11308.1"/>
    <property type="match status" value="2"/>
</dbReference>
<dbReference type="Proteomes" id="UP000318405">
    <property type="component" value="Unassembled WGS sequence"/>
</dbReference>
<comment type="similarity">
    <text evidence="1">Belongs to the ABC transporter superfamily.</text>
</comment>
<dbReference type="GO" id="GO:0016887">
    <property type="term" value="F:ATP hydrolysis activity"/>
    <property type="evidence" value="ECO:0007669"/>
    <property type="project" value="InterPro"/>
</dbReference>
<evidence type="ECO:0000256" key="2">
    <source>
        <dbReference type="ARBA" id="ARBA00022448"/>
    </source>
</evidence>
<dbReference type="CDD" id="cd03257">
    <property type="entry name" value="ABC_NikE_OppD_transporters"/>
    <property type="match status" value="2"/>
</dbReference>
<dbReference type="Pfam" id="PF00005">
    <property type="entry name" value="ABC_tran"/>
    <property type="match status" value="2"/>
</dbReference>
<dbReference type="PROSITE" id="PS00211">
    <property type="entry name" value="ABC_TRANSPORTER_1"/>
    <property type="match status" value="2"/>
</dbReference>
<dbReference type="GO" id="GO:0005524">
    <property type="term" value="F:ATP binding"/>
    <property type="evidence" value="ECO:0007669"/>
    <property type="project" value="UniProtKB-KW"/>
</dbReference>
<dbReference type="InterPro" id="IPR003593">
    <property type="entry name" value="AAA+_ATPase"/>
</dbReference>
<comment type="caution">
    <text evidence="7">The sequence shown here is derived from an EMBL/GenBank/DDBJ whole genome shotgun (WGS) entry which is preliminary data.</text>
</comment>
<dbReference type="Gene3D" id="3.40.50.300">
    <property type="entry name" value="P-loop containing nucleotide triphosphate hydrolases"/>
    <property type="match status" value="2"/>
</dbReference>
<evidence type="ECO:0000313" key="8">
    <source>
        <dbReference type="Proteomes" id="UP000318405"/>
    </source>
</evidence>
<protein>
    <submittedName>
        <fullName evidence="7">Dipeptide ABC transporter ATP-binding protein</fullName>
    </submittedName>
</protein>
<gene>
    <name evidence="7" type="ORF">FOZ76_07210</name>
</gene>
<dbReference type="NCBIfam" id="NF007739">
    <property type="entry name" value="PRK10419.1"/>
    <property type="match status" value="2"/>
</dbReference>
<dbReference type="InterPro" id="IPR003439">
    <property type="entry name" value="ABC_transporter-like_ATP-bd"/>
</dbReference>
<dbReference type="PANTHER" id="PTHR43776:SF7">
    <property type="entry name" value="D,D-DIPEPTIDE TRANSPORT ATP-BINDING PROTEIN DDPF-RELATED"/>
    <property type="match status" value="1"/>
</dbReference>
<dbReference type="InterPro" id="IPR050319">
    <property type="entry name" value="ABC_transp_ATP-bind"/>
</dbReference>
<dbReference type="InterPro" id="IPR013563">
    <property type="entry name" value="Oligopep_ABC_C"/>
</dbReference>
<keyword evidence="3" id="KW-1003">Cell membrane</keyword>
<keyword evidence="2" id="KW-0813">Transport</keyword>
<feature type="domain" description="ABC transporter" evidence="6">
    <location>
        <begin position="12"/>
        <end position="258"/>
    </location>
</feature>
<reference evidence="7 8" key="1">
    <citation type="submission" date="2019-07" db="EMBL/GenBank/DDBJ databases">
        <title>Qingshengfaniella alkalisoli gen. nov., sp. nov., isolated from saline soil.</title>
        <authorList>
            <person name="Xu L."/>
            <person name="Huang X.-X."/>
            <person name="Sun J.-Q."/>
        </authorList>
    </citation>
    <scope>NUCLEOTIDE SEQUENCE [LARGE SCALE GENOMIC DNA]</scope>
    <source>
        <strain evidence="7 8">DSM 27279</strain>
    </source>
</reference>
<dbReference type="OrthoDB" id="9802772at2"/>
<dbReference type="PROSITE" id="PS50893">
    <property type="entry name" value="ABC_TRANSPORTER_2"/>
    <property type="match status" value="2"/>
</dbReference>
<sequence>MPQTGTPDGLLLHAEGLTVTARGGARVLDDLELNLARGATLGLVGESGAGKSMLGRVIARQLPPGFAVTAGTLRFGELDWLRMSAARHQAMLGRRVAFIPQEPMTALDPVRTVGQQLREHLGRLGVPAAERNERAEDLLAEVRLANPREVMKSYAFQLSGGMCQRVMIALAFAGDPELVVSDEATTALDVSTQAHIVTLIRRLQARRGTGVLFVTHDLGLATRVCDTVAVMYAGTICEAGPAPAVFGVPRHPYTRALLRANPRQAVPGARLYSLPGTMPGVEQYPALAGCRFAPRCAQAQPSCTDAAPPRQAAGAQAWRCVTSALAAPAAAAPQVTPGAPGPLGREPFLVVSGLGKDYARRGGWLRAGGRKRVLQGVDLSIAPGEFIGVVGESGSGKSTLARLLMGLEAPSEGSVSLNGQPLGATESEWHRRIHSVQMIFQDPRSALNPRRATRSLLTQAMEARPHLRAEREQRARQLVGDVGLPEGMLARHPAQMSGGQRQRVNIGRALCDVPQLLIADEIVSGLDVSVQAQVLNLLLDLRQRHKVAVLMISHDLSVVAHLCSRVLVLYRGEVVEQGATADVFARPAHPYTRHLLSAVPPTDPSIPWPR</sequence>
<evidence type="ECO:0000256" key="4">
    <source>
        <dbReference type="ARBA" id="ARBA00022741"/>
    </source>
</evidence>
<dbReference type="SUPFAM" id="SSF52540">
    <property type="entry name" value="P-loop containing nucleoside triphosphate hydrolases"/>
    <property type="match status" value="2"/>
</dbReference>
<evidence type="ECO:0000256" key="1">
    <source>
        <dbReference type="ARBA" id="ARBA00005417"/>
    </source>
</evidence>